<dbReference type="PANTHER" id="PTHR24413">
    <property type="entry name" value="SPECKLE-TYPE POZ PROTEIN"/>
    <property type="match status" value="1"/>
</dbReference>
<dbReference type="EMBL" id="CAXLJM020000039">
    <property type="protein sequence ID" value="CAL8108174.1"/>
    <property type="molecule type" value="Genomic_DNA"/>
</dbReference>
<evidence type="ECO:0000256" key="1">
    <source>
        <dbReference type="SAM" id="MobiDB-lite"/>
    </source>
</evidence>
<organism evidence="3 4">
    <name type="scientific">Orchesella dallaii</name>
    <dbReference type="NCBI Taxonomy" id="48710"/>
    <lineage>
        <taxon>Eukaryota</taxon>
        <taxon>Metazoa</taxon>
        <taxon>Ecdysozoa</taxon>
        <taxon>Arthropoda</taxon>
        <taxon>Hexapoda</taxon>
        <taxon>Collembola</taxon>
        <taxon>Entomobryomorpha</taxon>
        <taxon>Entomobryoidea</taxon>
        <taxon>Orchesellidae</taxon>
        <taxon>Orchesellinae</taxon>
        <taxon>Orchesella</taxon>
    </lineage>
</organism>
<comment type="caution">
    <text evidence="3">The sequence shown here is derived from an EMBL/GenBank/DDBJ whole genome shotgun (WGS) entry which is preliminary data.</text>
</comment>
<dbReference type="InterPro" id="IPR011333">
    <property type="entry name" value="SKP1/BTB/POZ_sf"/>
</dbReference>
<reference evidence="3 4" key="1">
    <citation type="submission" date="2024-08" db="EMBL/GenBank/DDBJ databases">
        <authorList>
            <person name="Cucini C."/>
            <person name="Frati F."/>
        </authorList>
    </citation>
    <scope>NUCLEOTIDE SEQUENCE [LARGE SCALE GENOMIC DNA]</scope>
</reference>
<dbReference type="SUPFAM" id="SSF54695">
    <property type="entry name" value="POZ domain"/>
    <property type="match status" value="1"/>
</dbReference>
<evidence type="ECO:0000259" key="2">
    <source>
        <dbReference type="PROSITE" id="PS50097"/>
    </source>
</evidence>
<dbReference type="Pfam" id="PF00651">
    <property type="entry name" value="BTB"/>
    <property type="match status" value="1"/>
</dbReference>
<feature type="domain" description="BTB" evidence="2">
    <location>
        <begin position="285"/>
        <end position="353"/>
    </location>
</feature>
<sequence>MSLRRLIVPKVNSQSKSKPNYQQLHQSSPSSSPPTPSSEIGIEVYLVKNRGISLDFMKMVGRSRKDFLFAPTFSLFGMIRPPQKTELSVNLEPAKLSEESRQLCMNIGRKTIGLGGAAFVQRDQFKNISVSFKVKSFSESTENAIITIQISGPFITRLQKEYRKPLKMGVLAVFNNIIIDRVVCNDLKFECKDMILTNLKDENESYRYEKDVEAPWFGLLVSRASQLTQKPDPALRSKGPSPSASEIEGEISIKLIGDPESILGWVSPYDNESLCRKFLEDRMFTDFILISEDNQELPCHKLFLEGHSPVFAAMFKMENERTNENKSCKLAASKESVEALLKFLYCSDLDFPLENSGVALELLNIGHQYLIATLENSMTEILMRKPVEWFDKEVALLLFIRARKLEEDYDYASLKEKAVEVIKAKGTELNSSSVMDKILKEDPVSAKELLVLLSTTATT</sequence>
<evidence type="ECO:0000313" key="4">
    <source>
        <dbReference type="Proteomes" id="UP001642540"/>
    </source>
</evidence>
<dbReference type="InterPro" id="IPR000210">
    <property type="entry name" value="BTB/POZ_dom"/>
</dbReference>
<keyword evidence="4" id="KW-1185">Reference proteome</keyword>
<feature type="region of interest" description="Disordered" evidence="1">
    <location>
        <begin position="11"/>
        <end position="37"/>
    </location>
</feature>
<dbReference type="SMART" id="SM00225">
    <property type="entry name" value="BTB"/>
    <property type="match status" value="1"/>
</dbReference>
<protein>
    <recommendedName>
        <fullName evidence="2">BTB domain-containing protein</fullName>
    </recommendedName>
</protein>
<name>A0ABP1QM75_9HEXA</name>
<proteinExistence type="predicted"/>
<dbReference type="CDD" id="cd18186">
    <property type="entry name" value="BTB_POZ_ZBTB_KLHL-like"/>
    <property type="match status" value="1"/>
</dbReference>
<gene>
    <name evidence="3" type="ORF">ODALV1_LOCUS12898</name>
</gene>
<dbReference type="Proteomes" id="UP001642540">
    <property type="component" value="Unassembled WGS sequence"/>
</dbReference>
<accession>A0ABP1QM75</accession>
<dbReference type="Gene3D" id="3.30.710.10">
    <property type="entry name" value="Potassium Channel Kv1.1, Chain A"/>
    <property type="match status" value="1"/>
</dbReference>
<evidence type="ECO:0000313" key="3">
    <source>
        <dbReference type="EMBL" id="CAL8108174.1"/>
    </source>
</evidence>
<feature type="compositionally biased region" description="Polar residues" evidence="1">
    <location>
        <begin position="11"/>
        <end position="26"/>
    </location>
</feature>
<dbReference type="PROSITE" id="PS50097">
    <property type="entry name" value="BTB"/>
    <property type="match status" value="1"/>
</dbReference>